<keyword evidence="1" id="KW-0812">Transmembrane</keyword>
<protein>
    <submittedName>
        <fullName evidence="2">Uncharacterized protein</fullName>
    </submittedName>
</protein>
<keyword evidence="1" id="KW-1133">Transmembrane helix</keyword>
<organism evidence="2">
    <name type="scientific">uncultured Sporomusa sp</name>
    <dbReference type="NCBI Taxonomy" id="307249"/>
    <lineage>
        <taxon>Bacteria</taxon>
        <taxon>Bacillati</taxon>
        <taxon>Bacillota</taxon>
        <taxon>Negativicutes</taxon>
        <taxon>Selenomonadales</taxon>
        <taxon>Sporomusaceae</taxon>
        <taxon>Sporomusa</taxon>
        <taxon>environmental samples</taxon>
    </lineage>
</organism>
<feature type="transmembrane region" description="Helical" evidence="1">
    <location>
        <begin position="83"/>
        <end position="104"/>
    </location>
</feature>
<sequence length="153" mass="16761">MYIIATYRHSLNLELAVARLEEQGLGKANIMAVPLQCQRTSVHVLTSMQDTDGVGLVGGSLAFGTVTMVLATIYGFVWYWGPIVWGLIGLFCGTGLWLTGSIVFRKRKWGKNVACNTGFGQIVLIIRCEPSELQVVKNILSDNMAQAIGILER</sequence>
<reference evidence="2" key="1">
    <citation type="submission" date="2016-08" db="EMBL/GenBank/DDBJ databases">
        <authorList>
            <person name="Seilhamer J.J."/>
        </authorList>
    </citation>
    <scope>NUCLEOTIDE SEQUENCE</scope>
    <source>
        <strain evidence="2">86</strain>
    </source>
</reference>
<dbReference type="RefSeq" id="WP_288184740.1">
    <property type="nucleotide sequence ID" value="NZ_LT608335.1"/>
</dbReference>
<accession>A0A212LWN3</accession>
<evidence type="ECO:0000313" key="2">
    <source>
        <dbReference type="EMBL" id="SCM81890.1"/>
    </source>
</evidence>
<evidence type="ECO:0000256" key="1">
    <source>
        <dbReference type="SAM" id="Phobius"/>
    </source>
</evidence>
<feature type="transmembrane region" description="Helical" evidence="1">
    <location>
        <begin position="54"/>
        <end position="77"/>
    </location>
</feature>
<proteinExistence type="predicted"/>
<dbReference type="AlphaFoldDB" id="A0A212LWN3"/>
<name>A0A212LWN3_9FIRM</name>
<dbReference type="EMBL" id="FMJE01000004">
    <property type="protein sequence ID" value="SCM81890.1"/>
    <property type="molecule type" value="Genomic_DNA"/>
</dbReference>
<gene>
    <name evidence="2" type="ORF">KL86SPO_40375</name>
</gene>
<keyword evidence="1" id="KW-0472">Membrane</keyword>